<feature type="compositionally biased region" description="Polar residues" evidence="1">
    <location>
        <begin position="249"/>
        <end position="261"/>
    </location>
</feature>
<feature type="compositionally biased region" description="Polar residues" evidence="1">
    <location>
        <begin position="380"/>
        <end position="395"/>
    </location>
</feature>
<feature type="compositionally biased region" description="Basic and acidic residues" evidence="1">
    <location>
        <begin position="399"/>
        <end position="427"/>
    </location>
</feature>
<feature type="region of interest" description="Disordered" evidence="1">
    <location>
        <begin position="625"/>
        <end position="653"/>
    </location>
</feature>
<feature type="compositionally biased region" description="Basic and acidic residues" evidence="1">
    <location>
        <begin position="725"/>
        <end position="734"/>
    </location>
</feature>
<feature type="region of interest" description="Disordered" evidence="1">
    <location>
        <begin position="338"/>
        <end position="491"/>
    </location>
</feature>
<feature type="compositionally biased region" description="Polar residues" evidence="1">
    <location>
        <begin position="917"/>
        <end position="935"/>
    </location>
</feature>
<feature type="region of interest" description="Disordered" evidence="1">
    <location>
        <begin position="110"/>
        <end position="286"/>
    </location>
</feature>
<keyword evidence="3" id="KW-1185">Reference proteome</keyword>
<feature type="region of interest" description="Disordered" evidence="1">
    <location>
        <begin position="533"/>
        <end position="563"/>
    </location>
</feature>
<feature type="compositionally biased region" description="Polar residues" evidence="1">
    <location>
        <begin position="35"/>
        <end position="46"/>
    </location>
</feature>
<feature type="compositionally biased region" description="Basic and acidic residues" evidence="1">
    <location>
        <begin position="444"/>
        <end position="453"/>
    </location>
</feature>
<accession>A0A9P6WGQ7</accession>
<proteinExistence type="predicted"/>
<feature type="compositionally biased region" description="Basic and acidic residues" evidence="1">
    <location>
        <begin position="11"/>
        <end position="34"/>
    </location>
</feature>
<feature type="compositionally biased region" description="Basic and acidic residues" evidence="1">
    <location>
        <begin position="119"/>
        <end position="133"/>
    </location>
</feature>
<feature type="compositionally biased region" description="Low complexity" evidence="1">
    <location>
        <begin position="455"/>
        <end position="477"/>
    </location>
</feature>
<comment type="caution">
    <text evidence="2">The sequence shown here is derived from an EMBL/GenBank/DDBJ whole genome shotgun (WGS) entry which is preliminary data.</text>
</comment>
<dbReference type="EMBL" id="PUHW01000528">
    <property type="protein sequence ID" value="KAG0686414.1"/>
    <property type="molecule type" value="Genomic_DNA"/>
</dbReference>
<protein>
    <submittedName>
        <fullName evidence="2">Uncharacterized protein</fullName>
    </submittedName>
</protein>
<organism evidence="2 3">
    <name type="scientific">Pichia californica</name>
    <dbReference type="NCBI Taxonomy" id="460514"/>
    <lineage>
        <taxon>Eukaryota</taxon>
        <taxon>Fungi</taxon>
        <taxon>Dikarya</taxon>
        <taxon>Ascomycota</taxon>
        <taxon>Saccharomycotina</taxon>
        <taxon>Pichiomycetes</taxon>
        <taxon>Pichiales</taxon>
        <taxon>Pichiaceae</taxon>
        <taxon>Pichia</taxon>
    </lineage>
</organism>
<feature type="compositionally biased region" description="Polar residues" evidence="1">
    <location>
        <begin position="340"/>
        <end position="358"/>
    </location>
</feature>
<feature type="region of interest" description="Disordered" evidence="1">
    <location>
        <begin position="917"/>
        <end position="955"/>
    </location>
</feature>
<feature type="compositionally biased region" description="Basic and acidic residues" evidence="1">
    <location>
        <begin position="186"/>
        <end position="199"/>
    </location>
</feature>
<feature type="region of interest" description="Disordered" evidence="1">
    <location>
        <begin position="725"/>
        <end position="752"/>
    </location>
</feature>
<feature type="non-terminal residue" evidence="2">
    <location>
        <position position="955"/>
    </location>
</feature>
<sequence length="955" mass="106344">MLSDTTSYSKIKPDVQRDLSSSERAGETVDDHSTPRNQSYLSNVTEQAKKLIYPNDTTSSESKYYYPEDTDSLDKNQYTSQSKPNITHKPMVDVVDDEDIARSERRLRELAAQNRRGSVTKETKHYSKPDTEKSGLLSKISLGSQKQNKNDENYKTSYQSGSTSPNENTKKTFIIPEQSQYSAFEQKTDTRKTYKESPRTQDTNKPVTGANDFKSSTNYQQHKKGPEKSFKNLNTTDYEADYPTDRTIKSGTFGNENYNDTNFEETNDGDLYNKASSHVKNRDNTNDIYKNSVDDVNHGDEAGPSIVTKVINYVIGADKTSEEKTSKVDNEFNTKHESMYNDSHNYENNLPLNSTNPDTEVEKTDLNVGSGGITGVTGSHNKFNAYESNLSSPTGRSLYETRDYTDQQTRKNLPTEKHYYSSDKTKYVDPSNTGASKLNSSKNDNNEQLKNEKLYSSSGANKYSGSSASNTNLNSSNHAYGQQPHDVTTDMFADSDPYRLVQNKDNKEYLKSEYSDGLKINEKKASGLKEDKLSQNFDGKNNSKQTSGKFVTGNNYIPTSSRANTDHRLSQKDMNYDAGEQTLNAGIGSPSYDGYYAATKSNVEKQYQQQSGDMTGKTFNPGLRQENSSIKPTSQNVNISKGDSGINKNDNRNTFIVENPDYESSGMRDGAYGATITAGTQNLAYKRDLNDKHFANEYLNEKGTKLDYGDVGEPELRYNDVKKRTHGDTHKINDSKGVLPNSSSQIDNSGAGEFVLGSDGTYQYSNPTDKAAVASKDVSNNNHYASYNGENSGSNSDNKGFSKIKNLFSTKDKKAKKEVEKRNITEHGTVYHSGNDQSHLRQTTGSDFSHSGAVGATDNTGNFSNNHEHNVKPSSGGNYHGQPKELGNVGYNTTGYDKTENKNIDYSTAAANKSFNKSMHTSDTTGINQQQQGVQLPSYEERNINPQQGEHRRKK</sequence>
<feature type="region of interest" description="Disordered" evidence="1">
    <location>
        <begin position="1"/>
        <end position="94"/>
    </location>
</feature>
<reference evidence="2" key="1">
    <citation type="submission" date="2020-11" db="EMBL/GenBank/DDBJ databases">
        <title>Kefir isolates.</title>
        <authorList>
            <person name="Marcisauskas S."/>
            <person name="Kim Y."/>
            <person name="Blasche S."/>
        </authorList>
    </citation>
    <scope>NUCLEOTIDE SEQUENCE</scope>
    <source>
        <strain evidence="2">Olga-1</strain>
    </source>
</reference>
<dbReference type="AlphaFoldDB" id="A0A9P6WGQ7"/>
<evidence type="ECO:0000313" key="2">
    <source>
        <dbReference type="EMBL" id="KAG0686414.1"/>
    </source>
</evidence>
<feature type="compositionally biased region" description="Low complexity" evidence="1">
    <location>
        <begin position="134"/>
        <end position="147"/>
    </location>
</feature>
<evidence type="ECO:0000256" key="1">
    <source>
        <dbReference type="SAM" id="MobiDB-lite"/>
    </source>
</evidence>
<feature type="region of interest" description="Disordered" evidence="1">
    <location>
        <begin position="829"/>
        <end position="885"/>
    </location>
</feature>
<dbReference type="Proteomes" id="UP000697127">
    <property type="component" value="Unassembled WGS sequence"/>
</dbReference>
<gene>
    <name evidence="2" type="ORF">C6P40_004169</name>
</gene>
<name>A0A9P6WGQ7_9ASCO</name>
<evidence type="ECO:0000313" key="3">
    <source>
        <dbReference type="Proteomes" id="UP000697127"/>
    </source>
</evidence>
<feature type="compositionally biased region" description="Polar residues" evidence="1">
    <location>
        <begin position="430"/>
        <end position="443"/>
    </location>
</feature>
<feature type="compositionally biased region" description="Polar residues" evidence="1">
    <location>
        <begin position="832"/>
        <end position="849"/>
    </location>
</feature>
<feature type="compositionally biased region" description="Polar residues" evidence="1">
    <location>
        <begin position="75"/>
        <end position="85"/>
    </location>
</feature>
<feature type="compositionally biased region" description="Polar residues" evidence="1">
    <location>
        <begin position="534"/>
        <end position="563"/>
    </location>
</feature>
<feature type="compositionally biased region" description="Polar residues" evidence="1">
    <location>
        <begin position="155"/>
        <end position="167"/>
    </location>
</feature>